<protein>
    <submittedName>
        <fullName evidence="3">DUF1016 domain-containing protein</fullName>
    </submittedName>
</protein>
<dbReference type="InterPro" id="IPR053148">
    <property type="entry name" value="PD-DEXK-like_domain"/>
</dbReference>
<dbReference type="InterPro" id="IPR041527">
    <property type="entry name" value="YhcG_N"/>
</dbReference>
<dbReference type="RefSeq" id="WP_135202533.1">
    <property type="nucleotide sequence ID" value="NZ_SPVG01000164.1"/>
</dbReference>
<feature type="domain" description="YhcG PDDEXK nuclease" evidence="1">
    <location>
        <begin position="173"/>
        <end position="323"/>
    </location>
</feature>
<dbReference type="PANTHER" id="PTHR30547:SF5">
    <property type="entry name" value="NUCLEASE YHCG-RELATED"/>
    <property type="match status" value="1"/>
</dbReference>
<dbReference type="EMBL" id="SPVG01000164">
    <property type="protein sequence ID" value="TFW19654.1"/>
    <property type="molecule type" value="Genomic_DNA"/>
</dbReference>
<feature type="domain" description="YhcG N-terminal" evidence="2">
    <location>
        <begin position="19"/>
        <end position="154"/>
    </location>
</feature>
<organism evidence="3 4">
    <name type="scientific">Duganella callida</name>
    <dbReference type="NCBI Taxonomy" id="2561932"/>
    <lineage>
        <taxon>Bacteria</taxon>
        <taxon>Pseudomonadati</taxon>
        <taxon>Pseudomonadota</taxon>
        <taxon>Betaproteobacteria</taxon>
        <taxon>Burkholderiales</taxon>
        <taxon>Oxalobacteraceae</taxon>
        <taxon>Telluria group</taxon>
        <taxon>Duganella</taxon>
    </lineage>
</organism>
<gene>
    <name evidence="3" type="ORF">E4L98_15910</name>
</gene>
<dbReference type="AlphaFoldDB" id="A0A4Y9SBV0"/>
<dbReference type="PANTHER" id="PTHR30547">
    <property type="entry name" value="UNCHARACTERIZED PROTEIN YHCG-RELATED"/>
    <property type="match status" value="1"/>
</dbReference>
<accession>A0A4Y9SBV0</accession>
<dbReference type="Gene3D" id="3.40.1350.10">
    <property type="match status" value="1"/>
</dbReference>
<dbReference type="OrthoDB" id="9801263at2"/>
<evidence type="ECO:0000259" key="2">
    <source>
        <dbReference type="Pfam" id="PF17761"/>
    </source>
</evidence>
<dbReference type="GO" id="GO:0003676">
    <property type="term" value="F:nucleic acid binding"/>
    <property type="evidence" value="ECO:0007669"/>
    <property type="project" value="InterPro"/>
</dbReference>
<comment type="caution">
    <text evidence="3">The sequence shown here is derived from an EMBL/GenBank/DDBJ whole genome shotgun (WGS) entry which is preliminary data.</text>
</comment>
<name>A0A4Y9SBV0_9BURK</name>
<dbReference type="InterPro" id="IPR011856">
    <property type="entry name" value="tRNA_endonuc-like_dom_sf"/>
</dbReference>
<evidence type="ECO:0000313" key="3">
    <source>
        <dbReference type="EMBL" id="TFW19654.1"/>
    </source>
</evidence>
<evidence type="ECO:0000259" key="1">
    <source>
        <dbReference type="Pfam" id="PF06250"/>
    </source>
</evidence>
<dbReference type="InterPro" id="IPR009362">
    <property type="entry name" value="YhcG_C"/>
</dbReference>
<dbReference type="Proteomes" id="UP000297729">
    <property type="component" value="Unassembled WGS sequence"/>
</dbReference>
<keyword evidence="4" id="KW-1185">Reference proteome</keyword>
<dbReference type="Pfam" id="PF06250">
    <property type="entry name" value="YhcG_C"/>
    <property type="match status" value="1"/>
</dbReference>
<reference evidence="3 4" key="1">
    <citation type="submission" date="2019-03" db="EMBL/GenBank/DDBJ databases">
        <title>Draft Genome Sequence of Duganella callidus sp. nov., a Novel Duganella Species Isolated from Cultivated Soil.</title>
        <authorList>
            <person name="Raths R."/>
            <person name="Peta V."/>
            <person name="Bucking H."/>
        </authorList>
    </citation>
    <scope>NUCLEOTIDE SEQUENCE [LARGE SCALE GENOMIC DNA]</scope>
    <source>
        <strain evidence="3 4">DN04</strain>
    </source>
</reference>
<sequence>MNKSDLIPASDADALHAELRALIASSRQRIASAVNAELSQLYWTVGRRLSIEVLAAERAQYGAQLMRRVGDKLEREFGRGFEAQNLRRMVQFAQTFSNQEIVATLSRQLSWSHFVLLITIKSEAARAHYVQQTVAEGWSVRELRRQIDRKNFERSQIAGPAAPLSTGATPGTVFKDPYFLDFLGLRQGYDEADLESAILMQLKAFILELGHGFAFVERKKRMIIDGEDFYLDLLFFHRRLRRLVAIELKLDRFKAAYKGQMELYLKWLDKYERQPAEEAPIGLILCAESSKEQVELLQMHKDGITVAEYWTELPPKEELERQLRLALAEAQERLTRREVLRSAE</sequence>
<proteinExistence type="predicted"/>
<evidence type="ECO:0000313" key="4">
    <source>
        <dbReference type="Proteomes" id="UP000297729"/>
    </source>
</evidence>
<dbReference type="Pfam" id="PF17761">
    <property type="entry name" value="DUF1016_N"/>
    <property type="match status" value="1"/>
</dbReference>